<dbReference type="Proteomes" id="UP000326939">
    <property type="component" value="Chromosome 17"/>
</dbReference>
<comment type="caution">
    <text evidence="1">The sequence shown here is derived from an EMBL/GenBank/DDBJ whole genome shotgun (WGS) entry which is preliminary data.</text>
</comment>
<dbReference type="Gene3D" id="3.40.50.12660">
    <property type="match status" value="1"/>
</dbReference>
<name>A0A5N5JAB4_9ROSI</name>
<gene>
    <name evidence="1" type="ORF">DKX38_026766</name>
</gene>
<proteinExistence type="predicted"/>
<reference evidence="2" key="1">
    <citation type="journal article" date="2019" name="Gigascience">
        <title>De novo genome assembly of the endangered Acer yangbiense, a plant species with extremely small populations endemic to Yunnan Province, China.</title>
        <authorList>
            <person name="Yang J."/>
            <person name="Wariss H.M."/>
            <person name="Tao L."/>
            <person name="Zhang R."/>
            <person name="Yun Q."/>
            <person name="Hollingsworth P."/>
            <person name="Dao Z."/>
            <person name="Luo G."/>
            <person name="Guo H."/>
            <person name="Ma Y."/>
            <person name="Sun W."/>
        </authorList>
    </citation>
    <scope>NUCLEOTIDE SEQUENCE [LARGE SCALE GENOMIC DNA]</scope>
    <source>
        <strain evidence="2">cv. br00</strain>
    </source>
</reference>
<protein>
    <submittedName>
        <fullName evidence="1">Uncharacterized protein</fullName>
    </submittedName>
</protein>
<accession>A0A5N5JAB4</accession>
<evidence type="ECO:0000313" key="1">
    <source>
        <dbReference type="EMBL" id="KAB5516118.1"/>
    </source>
</evidence>
<keyword evidence="2" id="KW-1185">Reference proteome</keyword>
<organism evidence="1 2">
    <name type="scientific">Salix brachista</name>
    <dbReference type="NCBI Taxonomy" id="2182728"/>
    <lineage>
        <taxon>Eukaryota</taxon>
        <taxon>Viridiplantae</taxon>
        <taxon>Streptophyta</taxon>
        <taxon>Embryophyta</taxon>
        <taxon>Tracheophyta</taxon>
        <taxon>Spermatophyta</taxon>
        <taxon>Magnoliopsida</taxon>
        <taxon>eudicotyledons</taxon>
        <taxon>Gunneridae</taxon>
        <taxon>Pentapetalae</taxon>
        <taxon>rosids</taxon>
        <taxon>fabids</taxon>
        <taxon>Malpighiales</taxon>
        <taxon>Salicaceae</taxon>
        <taxon>Saliceae</taxon>
        <taxon>Salix</taxon>
    </lineage>
</organism>
<dbReference type="EMBL" id="VDCV01000017">
    <property type="protein sequence ID" value="KAB5516118.1"/>
    <property type="molecule type" value="Genomic_DNA"/>
</dbReference>
<dbReference type="AlphaFoldDB" id="A0A5N5JAB4"/>
<sequence>MLKKRIDLRQGCRKAQPVLLQGRRWLPAERDPFQRGEEFNSRFQNLFQSSILTFMNMQSCFGKSSMTGGAMTYFLIHIVKKNPTITYGKLIDSIHEHIEKANSEGCLPGVIKRVLNTILSQKPQLSASEEFNVNEKQFIVQ</sequence>
<evidence type="ECO:0000313" key="2">
    <source>
        <dbReference type="Proteomes" id="UP000326939"/>
    </source>
</evidence>